<gene>
    <name evidence="1" type="ordered locus">VIT_13s0156g00130</name>
</gene>
<dbReference type="HOGENOM" id="CLU_3280593_0_0_1"/>
<reference evidence="2" key="1">
    <citation type="journal article" date="2007" name="Nature">
        <title>The grapevine genome sequence suggests ancestral hexaploidization in major angiosperm phyla.</title>
        <authorList>
            <consortium name="The French-Italian Public Consortium for Grapevine Genome Characterization."/>
            <person name="Jaillon O."/>
            <person name="Aury J.-M."/>
            <person name="Noel B."/>
            <person name="Policriti A."/>
            <person name="Clepet C."/>
            <person name="Casagrande A."/>
            <person name="Choisne N."/>
            <person name="Aubourg S."/>
            <person name="Vitulo N."/>
            <person name="Jubin C."/>
            <person name="Vezzi A."/>
            <person name="Legeai F."/>
            <person name="Hugueney P."/>
            <person name="Dasilva C."/>
            <person name="Horner D."/>
            <person name="Mica E."/>
            <person name="Jublot D."/>
            <person name="Poulain J."/>
            <person name="Bruyere C."/>
            <person name="Billault A."/>
            <person name="Segurens B."/>
            <person name="Gouyvenoux M."/>
            <person name="Ugarte E."/>
            <person name="Cattonaro F."/>
            <person name="Anthouard V."/>
            <person name="Vico V."/>
            <person name="Del Fabbro C."/>
            <person name="Alaux M."/>
            <person name="Di Gaspero G."/>
            <person name="Dumas V."/>
            <person name="Felice N."/>
            <person name="Paillard S."/>
            <person name="Juman I."/>
            <person name="Moroldo M."/>
            <person name="Scalabrin S."/>
            <person name="Canaguier A."/>
            <person name="Le Clainche I."/>
            <person name="Malacrida G."/>
            <person name="Durand E."/>
            <person name="Pesole G."/>
            <person name="Laucou V."/>
            <person name="Chatelet P."/>
            <person name="Merdinoglu D."/>
            <person name="Delledonne M."/>
            <person name="Pezzotti M."/>
            <person name="Lecharny A."/>
            <person name="Scarpelli C."/>
            <person name="Artiguenave F."/>
            <person name="Pe M.E."/>
            <person name="Valle G."/>
            <person name="Morgante M."/>
            <person name="Caboche M."/>
            <person name="Adam-Blondon A.-F."/>
            <person name="Weissenbach J."/>
            <person name="Quetier F."/>
            <person name="Wincker P."/>
        </authorList>
    </citation>
    <scope>NUCLEOTIDE SEQUENCE [LARGE SCALE GENOMIC DNA]</scope>
    <source>
        <strain evidence="2">cv. Pinot noir / PN40024</strain>
    </source>
</reference>
<keyword evidence="2" id="KW-1185">Reference proteome</keyword>
<evidence type="ECO:0000313" key="2">
    <source>
        <dbReference type="Proteomes" id="UP000009183"/>
    </source>
</evidence>
<dbReference type="InParanoid" id="F6HPS5"/>
<dbReference type="EMBL" id="FN596003">
    <property type="protein sequence ID" value="CCB56681.1"/>
    <property type="molecule type" value="Genomic_DNA"/>
</dbReference>
<sequence>MFALRPKSKARLGFVALPYKPFYSSGPFHHPTAVRKVKVEV</sequence>
<protein>
    <submittedName>
        <fullName evidence="1">Uncharacterized protein</fullName>
    </submittedName>
</protein>
<dbReference type="PaxDb" id="29760-VIT_13s0156g00130.t01"/>
<accession>F6HPS5</accession>
<name>F6HPS5_VITVI</name>
<proteinExistence type="predicted"/>
<dbReference type="AlphaFoldDB" id="F6HPS5"/>
<dbReference type="Proteomes" id="UP000009183">
    <property type="component" value="Chromosome 13"/>
</dbReference>
<organism evidence="1 2">
    <name type="scientific">Vitis vinifera</name>
    <name type="common">Grape</name>
    <dbReference type="NCBI Taxonomy" id="29760"/>
    <lineage>
        <taxon>Eukaryota</taxon>
        <taxon>Viridiplantae</taxon>
        <taxon>Streptophyta</taxon>
        <taxon>Embryophyta</taxon>
        <taxon>Tracheophyta</taxon>
        <taxon>Spermatophyta</taxon>
        <taxon>Magnoliopsida</taxon>
        <taxon>eudicotyledons</taxon>
        <taxon>Gunneridae</taxon>
        <taxon>Pentapetalae</taxon>
        <taxon>rosids</taxon>
        <taxon>Vitales</taxon>
        <taxon>Vitaceae</taxon>
        <taxon>Viteae</taxon>
        <taxon>Vitis</taxon>
    </lineage>
</organism>
<evidence type="ECO:0000313" key="1">
    <source>
        <dbReference type="EMBL" id="CCB56681.1"/>
    </source>
</evidence>